<sequence length="347" mass="40953">MYLIKNTEQNNQIASEYETKSLLYLLSMRKDSEVIDSFLIDCFNDVSGCNEEVDKIWDIQSKGVKSLRPKTIGSSLFTLYKNFKSSIQFDFYILFLPKIKEGYLKNETLKVYKIDNFLPKMIDKIKLGLNEEYKRREKLEDDVYPNEEELDEFLSNIEFVVAEESKEKYIKNIIKFKKEKVKNKEFFNVIFDEIQNKQTILKNICIEGIQINKASDILAYNKLIRKIDIESLVINRLVGTEIFNNEGIRPYFVSEIIGMEEEDIKDLIQECNSQISRTLFNKNTKQPFWVLLEYIIKLLKENPKKKLNNIYDDIPNTIKKNLYTLDEIGIKYFISILKDGVINVHNK</sequence>
<evidence type="ECO:0008006" key="3">
    <source>
        <dbReference type="Google" id="ProtNLM"/>
    </source>
</evidence>
<dbReference type="Proteomes" id="UP000016721">
    <property type="component" value="Unassembled WGS sequence"/>
</dbReference>
<reference evidence="1 2" key="1">
    <citation type="journal article" date="2013" name="Genome Announc.">
        <title>Draft Genome Sequence of the Hydrogen- and Ethanol-Producing Bacterium Clostridium intestinale Strain URNW.</title>
        <authorList>
            <person name="Lal S."/>
            <person name="Ramachandran U."/>
            <person name="Zhang X."/>
            <person name="Sparling R."/>
            <person name="Levin D.B."/>
        </authorList>
    </citation>
    <scope>NUCLEOTIDE SEQUENCE [LARGE SCALE GENOMIC DNA]</scope>
    <source>
        <strain evidence="1 2">URNW</strain>
    </source>
</reference>
<dbReference type="eggNOG" id="ENOG502Z9Y2">
    <property type="taxonomic scope" value="Bacteria"/>
</dbReference>
<evidence type="ECO:0000313" key="1">
    <source>
        <dbReference type="EMBL" id="ERK28357.1"/>
    </source>
</evidence>
<name>U2MYN0_9CLOT</name>
<comment type="caution">
    <text evidence="1">The sequence shown here is derived from an EMBL/GenBank/DDBJ whole genome shotgun (WGS) entry which is preliminary data.</text>
</comment>
<evidence type="ECO:0000313" key="2">
    <source>
        <dbReference type="Proteomes" id="UP000016721"/>
    </source>
</evidence>
<proteinExistence type="predicted"/>
<dbReference type="OrthoDB" id="6398223at2"/>
<dbReference type="RefSeq" id="WP_021804394.1">
    <property type="nucleotide sequence ID" value="NZ_KI273145.1"/>
</dbReference>
<accession>U2MYN0</accession>
<organism evidence="1 2">
    <name type="scientific">Clostridium intestinale URNW</name>
    <dbReference type="NCBI Taxonomy" id="1294142"/>
    <lineage>
        <taxon>Bacteria</taxon>
        <taxon>Bacillati</taxon>
        <taxon>Bacillota</taxon>
        <taxon>Clostridia</taxon>
        <taxon>Eubacteriales</taxon>
        <taxon>Clostridiaceae</taxon>
        <taxon>Clostridium</taxon>
    </lineage>
</organism>
<keyword evidence="2" id="KW-1185">Reference proteome</keyword>
<dbReference type="AlphaFoldDB" id="U2MYN0"/>
<protein>
    <recommendedName>
        <fullName evidence="3">CD-NTase associated protein 4-like DNA endonuclease domain-containing protein</fullName>
    </recommendedName>
</protein>
<dbReference type="EMBL" id="APJA01000035">
    <property type="protein sequence ID" value="ERK28357.1"/>
    <property type="molecule type" value="Genomic_DNA"/>
</dbReference>
<dbReference type="HOGENOM" id="CLU_810905_0_0_9"/>
<gene>
    <name evidence="1" type="ORF">CINTURNW_4562</name>
</gene>
<dbReference type="PATRIC" id="fig|1294142.3.peg.4716"/>